<comment type="caution">
    <text evidence="2">The sequence shown here is derived from an EMBL/GenBank/DDBJ whole genome shotgun (WGS) entry which is preliminary data.</text>
</comment>
<name>A0A9W9C947_9PLEO</name>
<dbReference type="RefSeq" id="XP_056069083.1">
    <property type="nucleotide sequence ID" value="XM_056217527.1"/>
</dbReference>
<sequence length="191" mass="20222">MSFLRSSAVVRSALMRPAASVAPCARFHTVRSLRAQQDYGSGEGNPAGENPQQQGKRGREDLEHPGPPAPNVGQGNKTSPDSSSSQSSSSSSKGSNGGSGSGKQAESTDKDVKGVKGAQPKILNENPPKGDNAPEEVKQHNRELDQRAEKAHEQVSNEDAKQDKVPKSFWSGKYMSILMAAASPKTKAVLE</sequence>
<keyword evidence="3" id="KW-1185">Reference proteome</keyword>
<dbReference type="Proteomes" id="UP001140513">
    <property type="component" value="Unassembled WGS sequence"/>
</dbReference>
<organism evidence="2 3">
    <name type="scientific">Didymosphaeria variabile</name>
    <dbReference type="NCBI Taxonomy" id="1932322"/>
    <lineage>
        <taxon>Eukaryota</taxon>
        <taxon>Fungi</taxon>
        <taxon>Dikarya</taxon>
        <taxon>Ascomycota</taxon>
        <taxon>Pezizomycotina</taxon>
        <taxon>Dothideomycetes</taxon>
        <taxon>Pleosporomycetidae</taxon>
        <taxon>Pleosporales</taxon>
        <taxon>Massarineae</taxon>
        <taxon>Didymosphaeriaceae</taxon>
        <taxon>Didymosphaeria</taxon>
    </lineage>
</organism>
<proteinExistence type="predicted"/>
<feature type="compositionally biased region" description="Basic and acidic residues" evidence="1">
    <location>
        <begin position="135"/>
        <end position="166"/>
    </location>
</feature>
<dbReference type="EMBL" id="JAPEUX010000006">
    <property type="protein sequence ID" value="KAJ4350153.1"/>
    <property type="molecule type" value="Genomic_DNA"/>
</dbReference>
<dbReference type="GeneID" id="80912304"/>
<gene>
    <name evidence="2" type="ORF">N0V89_008774</name>
</gene>
<evidence type="ECO:0000256" key="1">
    <source>
        <dbReference type="SAM" id="MobiDB-lite"/>
    </source>
</evidence>
<feature type="region of interest" description="Disordered" evidence="1">
    <location>
        <begin position="35"/>
        <end position="167"/>
    </location>
</feature>
<evidence type="ECO:0000313" key="3">
    <source>
        <dbReference type="Proteomes" id="UP001140513"/>
    </source>
</evidence>
<feature type="compositionally biased region" description="Low complexity" evidence="1">
    <location>
        <begin position="82"/>
        <end position="94"/>
    </location>
</feature>
<reference evidence="2" key="1">
    <citation type="submission" date="2022-10" db="EMBL/GenBank/DDBJ databases">
        <title>Tapping the CABI collections for fungal endophytes: first genome assemblies for Collariella, Neodidymelliopsis, Ascochyta clinopodiicola, Didymella pomorum, Didymosphaeria variabile, Neocosmospora piperis and Neocucurbitaria cava.</title>
        <authorList>
            <person name="Hill R."/>
        </authorList>
    </citation>
    <scope>NUCLEOTIDE SEQUENCE</scope>
    <source>
        <strain evidence="2">IMI 356815</strain>
    </source>
</reference>
<dbReference type="OrthoDB" id="5334244at2759"/>
<evidence type="ECO:0000313" key="2">
    <source>
        <dbReference type="EMBL" id="KAJ4350153.1"/>
    </source>
</evidence>
<accession>A0A9W9C947</accession>
<protein>
    <submittedName>
        <fullName evidence="2">Uncharacterized protein</fullName>
    </submittedName>
</protein>
<dbReference type="AlphaFoldDB" id="A0A9W9C947"/>